<dbReference type="EMBL" id="DOEK01000044">
    <property type="protein sequence ID" value="HBP31772.1"/>
    <property type="molecule type" value="Genomic_DNA"/>
</dbReference>
<protein>
    <recommendedName>
        <fullName evidence="4">DUF4148 domain-containing protein</fullName>
    </recommendedName>
</protein>
<dbReference type="InterPro" id="IPR025421">
    <property type="entry name" value="DUF4148"/>
</dbReference>
<keyword evidence="1" id="KW-0732">Signal</keyword>
<name>A0A356LLJ6_9BURK</name>
<reference evidence="2 3" key="1">
    <citation type="journal article" date="2018" name="Nat. Biotechnol.">
        <title>A standardized bacterial taxonomy based on genome phylogeny substantially revises the tree of life.</title>
        <authorList>
            <person name="Parks D.H."/>
            <person name="Chuvochina M."/>
            <person name="Waite D.W."/>
            <person name="Rinke C."/>
            <person name="Skarshewski A."/>
            <person name="Chaumeil P.A."/>
            <person name="Hugenholtz P."/>
        </authorList>
    </citation>
    <scope>NUCLEOTIDE SEQUENCE [LARGE SCALE GENOMIC DNA]</scope>
    <source>
        <strain evidence="2">UBA10707</strain>
    </source>
</reference>
<evidence type="ECO:0008006" key="4">
    <source>
        <dbReference type="Google" id="ProtNLM"/>
    </source>
</evidence>
<evidence type="ECO:0000313" key="3">
    <source>
        <dbReference type="Proteomes" id="UP000264036"/>
    </source>
</evidence>
<comment type="caution">
    <text evidence="2">The sequence shown here is derived from an EMBL/GenBank/DDBJ whole genome shotgun (WGS) entry which is preliminary data.</text>
</comment>
<evidence type="ECO:0000256" key="1">
    <source>
        <dbReference type="SAM" id="SignalP"/>
    </source>
</evidence>
<dbReference type="AlphaFoldDB" id="A0A356LLJ6"/>
<sequence length="71" mass="7505">MHTFRTTAFILSSILVVSTQTARAEDPFFTSESGYPPAANTQGSTVTRAQVKAELAKARAAGLITTSESDV</sequence>
<gene>
    <name evidence="2" type="ORF">DD666_20480</name>
</gene>
<evidence type="ECO:0000313" key="2">
    <source>
        <dbReference type="EMBL" id="HBP31772.1"/>
    </source>
</evidence>
<accession>A0A356LLJ6</accession>
<organism evidence="2 3">
    <name type="scientific">Advenella kashmirensis</name>
    <dbReference type="NCBI Taxonomy" id="310575"/>
    <lineage>
        <taxon>Bacteria</taxon>
        <taxon>Pseudomonadati</taxon>
        <taxon>Pseudomonadota</taxon>
        <taxon>Betaproteobacteria</taxon>
        <taxon>Burkholderiales</taxon>
        <taxon>Alcaligenaceae</taxon>
    </lineage>
</organism>
<feature type="chain" id="PRO_5016585445" description="DUF4148 domain-containing protein" evidence="1">
    <location>
        <begin position="25"/>
        <end position="71"/>
    </location>
</feature>
<proteinExistence type="predicted"/>
<dbReference type="Pfam" id="PF13663">
    <property type="entry name" value="DUF4148"/>
    <property type="match status" value="1"/>
</dbReference>
<dbReference type="Proteomes" id="UP000264036">
    <property type="component" value="Unassembled WGS sequence"/>
</dbReference>
<feature type="signal peptide" evidence="1">
    <location>
        <begin position="1"/>
        <end position="24"/>
    </location>
</feature>